<dbReference type="Pfam" id="PF01177">
    <property type="entry name" value="Asp_Glu_race"/>
    <property type="match status" value="1"/>
</dbReference>
<dbReference type="RefSeq" id="WP_103882244.1">
    <property type="nucleotide sequence ID" value="NZ_FNVG01000032.1"/>
</dbReference>
<dbReference type="EMBL" id="FNVG01000032">
    <property type="protein sequence ID" value="SEG68677.1"/>
    <property type="molecule type" value="Genomic_DNA"/>
</dbReference>
<sequence length="236" mass="25643">MKTIGLLGGMSWESTANYYKAINEGVKRQLGGFHSAKIALVSVDFAEIEKYQSLGHWDKAAECLVMASNAVEAAGADCLLICTNTMHKVADDIERSLSIPLIHIADATAETLKQNGVSKVGLLGTAFTMEQGFYKDRLTEKHNIDVVVPEPAQRKLVHDVIYKELVNGVVEDASREAYLATIDDLSRNGAQAVILGCTEIAMLVQQTDTKIPLYDTTQIHSDAAVCFALKTPESAE</sequence>
<evidence type="ECO:0000313" key="3">
    <source>
        <dbReference type="EMBL" id="SEG68677.1"/>
    </source>
</evidence>
<evidence type="ECO:0000313" key="4">
    <source>
        <dbReference type="Proteomes" id="UP000236721"/>
    </source>
</evidence>
<dbReference type="AlphaFoldDB" id="A0A1H6C7G7"/>
<proteinExistence type="inferred from homology"/>
<dbReference type="GO" id="GO:0047661">
    <property type="term" value="F:amino-acid racemase activity"/>
    <property type="evidence" value="ECO:0007669"/>
    <property type="project" value="InterPro"/>
</dbReference>
<evidence type="ECO:0000256" key="2">
    <source>
        <dbReference type="ARBA" id="ARBA00023235"/>
    </source>
</evidence>
<dbReference type="PANTHER" id="PTHR21198">
    <property type="entry name" value="GLUTAMATE RACEMASE"/>
    <property type="match status" value="1"/>
</dbReference>
<comment type="similarity">
    <text evidence="1">Belongs to the aspartate/glutamate racemases family.</text>
</comment>
<dbReference type="Proteomes" id="UP000236721">
    <property type="component" value="Unassembled WGS sequence"/>
</dbReference>
<keyword evidence="4" id="KW-1185">Reference proteome</keyword>
<dbReference type="InterPro" id="IPR004380">
    <property type="entry name" value="Asp_race"/>
</dbReference>
<dbReference type="InterPro" id="IPR015942">
    <property type="entry name" value="Asp/Glu/hydantoin_racemase"/>
</dbReference>
<dbReference type="NCBIfam" id="TIGR00035">
    <property type="entry name" value="asp_race"/>
    <property type="match status" value="1"/>
</dbReference>
<dbReference type="Gene3D" id="3.40.50.1860">
    <property type="match status" value="2"/>
</dbReference>
<dbReference type="OrthoDB" id="9803739at2"/>
<keyword evidence="2" id="KW-0413">Isomerase</keyword>
<protein>
    <submittedName>
        <fullName evidence="3">Aspartate racemase</fullName>
    </submittedName>
</protein>
<reference evidence="4" key="1">
    <citation type="submission" date="2016-10" db="EMBL/GenBank/DDBJ databases">
        <authorList>
            <person name="Varghese N."/>
            <person name="Submissions S."/>
        </authorList>
    </citation>
    <scope>NUCLEOTIDE SEQUENCE [LARGE SCALE GENOMIC DNA]</scope>
    <source>
        <strain evidence="4">CGMCC 1.7062</strain>
    </source>
</reference>
<dbReference type="PANTHER" id="PTHR21198:SF7">
    <property type="entry name" value="ASPARTATE-GLUTAMATE RACEMASE FAMILY"/>
    <property type="match status" value="1"/>
</dbReference>
<accession>A0A1H6C7G7</accession>
<dbReference type="SUPFAM" id="SSF53681">
    <property type="entry name" value="Aspartate/glutamate racemase"/>
    <property type="match status" value="2"/>
</dbReference>
<evidence type="ECO:0000256" key="1">
    <source>
        <dbReference type="ARBA" id="ARBA00007847"/>
    </source>
</evidence>
<dbReference type="InterPro" id="IPR001920">
    <property type="entry name" value="Asp/Glu_race"/>
</dbReference>
<name>A0A1H6C7G7_9VIBR</name>
<organism evidence="3 4">
    <name type="scientific">Vibrio hangzhouensis</name>
    <dbReference type="NCBI Taxonomy" id="462991"/>
    <lineage>
        <taxon>Bacteria</taxon>
        <taxon>Pseudomonadati</taxon>
        <taxon>Pseudomonadota</taxon>
        <taxon>Gammaproteobacteria</taxon>
        <taxon>Vibrionales</taxon>
        <taxon>Vibrionaceae</taxon>
        <taxon>Vibrio</taxon>
    </lineage>
</organism>
<gene>
    <name evidence="3" type="ORF">SAMN04488244_13220</name>
</gene>